<name>A0A7C8VWR0_ORBOL</name>
<comment type="caution">
    <text evidence="1">The sequence shown here is derived from an EMBL/GenBank/DDBJ whole genome shotgun (WGS) entry which is preliminary data.</text>
</comment>
<dbReference type="AlphaFoldDB" id="A0A7C8VWR0"/>
<protein>
    <submittedName>
        <fullName evidence="1">Uncharacterized protein</fullName>
    </submittedName>
</protein>
<evidence type="ECO:0000313" key="1">
    <source>
        <dbReference type="EMBL" id="KAF3287353.1"/>
    </source>
</evidence>
<organism evidence="1 2">
    <name type="scientific">Orbilia oligospora</name>
    <name type="common">Nematode-trapping fungus</name>
    <name type="synonym">Arthrobotrys oligospora</name>
    <dbReference type="NCBI Taxonomy" id="2813651"/>
    <lineage>
        <taxon>Eukaryota</taxon>
        <taxon>Fungi</taxon>
        <taxon>Dikarya</taxon>
        <taxon>Ascomycota</taxon>
        <taxon>Pezizomycotina</taxon>
        <taxon>Orbiliomycetes</taxon>
        <taxon>Orbiliales</taxon>
        <taxon>Orbiliaceae</taxon>
        <taxon>Orbilia</taxon>
    </lineage>
</organism>
<dbReference type="Proteomes" id="UP000474640">
    <property type="component" value="Unassembled WGS sequence"/>
</dbReference>
<reference evidence="1 2" key="1">
    <citation type="submission" date="2020-01" db="EMBL/GenBank/DDBJ databases">
        <authorList>
            <person name="Palmer J.M."/>
        </authorList>
    </citation>
    <scope>NUCLEOTIDE SEQUENCE [LARGE SCALE GENOMIC DNA]</scope>
    <source>
        <strain evidence="1 2">TWF970</strain>
    </source>
</reference>
<accession>A0A7C8VWR0</accession>
<proteinExistence type="predicted"/>
<dbReference type="EMBL" id="JAABOJ010000004">
    <property type="protein sequence ID" value="KAF3287353.1"/>
    <property type="molecule type" value="Genomic_DNA"/>
</dbReference>
<evidence type="ECO:0000313" key="2">
    <source>
        <dbReference type="Proteomes" id="UP000474640"/>
    </source>
</evidence>
<sequence>MCENSLVGHRKRAIGNEMMFKGFEIRQLQDPLYHKCQRETEKTEQGKDFRDSEAEG</sequence>
<gene>
    <name evidence="1" type="ORF">TWF970_007079</name>
</gene>